<evidence type="ECO:0000256" key="6">
    <source>
        <dbReference type="ARBA" id="ARBA00022989"/>
    </source>
</evidence>
<comment type="subcellular location">
    <subcellularLocation>
        <location evidence="1">Membrane</location>
        <topology evidence="1">Single-pass membrane protein</topology>
    </subcellularLocation>
</comment>
<dbReference type="Pfam" id="PF13855">
    <property type="entry name" value="LRR_8"/>
    <property type="match status" value="1"/>
</dbReference>
<dbReference type="InterPro" id="IPR036179">
    <property type="entry name" value="Ig-like_dom_sf"/>
</dbReference>
<feature type="signal peptide" evidence="9">
    <location>
        <begin position="1"/>
        <end position="24"/>
    </location>
</feature>
<evidence type="ECO:0000256" key="1">
    <source>
        <dbReference type="ARBA" id="ARBA00004167"/>
    </source>
</evidence>
<keyword evidence="8" id="KW-1015">Disulfide bond</keyword>
<dbReference type="Pfam" id="PF07679">
    <property type="entry name" value="I-set"/>
    <property type="match status" value="1"/>
</dbReference>
<dbReference type="InterPro" id="IPR007110">
    <property type="entry name" value="Ig-like_dom"/>
</dbReference>
<dbReference type="AlphaFoldDB" id="A0AA35S5F4"/>
<dbReference type="InterPro" id="IPR013098">
    <property type="entry name" value="Ig_I-set"/>
</dbReference>
<dbReference type="SMART" id="SM00369">
    <property type="entry name" value="LRR_TYP"/>
    <property type="match status" value="6"/>
</dbReference>
<evidence type="ECO:0000256" key="2">
    <source>
        <dbReference type="ARBA" id="ARBA00022614"/>
    </source>
</evidence>
<dbReference type="SUPFAM" id="SSF52058">
    <property type="entry name" value="L domain-like"/>
    <property type="match status" value="1"/>
</dbReference>
<dbReference type="EMBL" id="CASHTH010001979">
    <property type="protein sequence ID" value="CAI8022867.1"/>
    <property type="molecule type" value="Genomic_DNA"/>
</dbReference>
<evidence type="ECO:0000256" key="4">
    <source>
        <dbReference type="ARBA" id="ARBA00022729"/>
    </source>
</evidence>
<evidence type="ECO:0000313" key="12">
    <source>
        <dbReference type="Proteomes" id="UP001174909"/>
    </source>
</evidence>
<dbReference type="PANTHER" id="PTHR24369:SF210">
    <property type="entry name" value="CHAOPTIN-RELATED"/>
    <property type="match status" value="1"/>
</dbReference>
<keyword evidence="6" id="KW-1133">Transmembrane helix</keyword>
<proteinExistence type="predicted"/>
<dbReference type="SUPFAM" id="SSF48726">
    <property type="entry name" value="Immunoglobulin"/>
    <property type="match status" value="1"/>
</dbReference>
<feature type="chain" id="PRO_5041297169" evidence="9">
    <location>
        <begin position="25"/>
        <end position="541"/>
    </location>
</feature>
<feature type="domain" description="Ig-like" evidence="10">
    <location>
        <begin position="268"/>
        <end position="353"/>
    </location>
</feature>
<gene>
    <name evidence="11" type="ORF">GBAR_LOCUS13383</name>
</gene>
<dbReference type="InterPro" id="IPR000483">
    <property type="entry name" value="Cys-rich_flank_reg_C"/>
</dbReference>
<keyword evidence="4 9" id="KW-0732">Signal</keyword>
<comment type="caution">
    <text evidence="11">The sequence shown here is derived from an EMBL/GenBank/DDBJ whole genome shotgun (WGS) entry which is preliminary data.</text>
</comment>
<evidence type="ECO:0000256" key="3">
    <source>
        <dbReference type="ARBA" id="ARBA00022692"/>
    </source>
</evidence>
<evidence type="ECO:0000256" key="8">
    <source>
        <dbReference type="ARBA" id="ARBA00023157"/>
    </source>
</evidence>
<keyword evidence="2" id="KW-0433">Leucine-rich repeat</keyword>
<evidence type="ECO:0000259" key="10">
    <source>
        <dbReference type="PROSITE" id="PS50835"/>
    </source>
</evidence>
<dbReference type="PROSITE" id="PS50835">
    <property type="entry name" value="IG_LIKE"/>
    <property type="match status" value="1"/>
</dbReference>
<dbReference type="GO" id="GO:0005886">
    <property type="term" value="C:plasma membrane"/>
    <property type="evidence" value="ECO:0007669"/>
    <property type="project" value="TreeGrafter"/>
</dbReference>
<evidence type="ECO:0000313" key="11">
    <source>
        <dbReference type="EMBL" id="CAI8022867.1"/>
    </source>
</evidence>
<keyword evidence="5" id="KW-0677">Repeat</keyword>
<dbReference type="InterPro" id="IPR003591">
    <property type="entry name" value="Leu-rich_rpt_typical-subtyp"/>
</dbReference>
<dbReference type="PANTHER" id="PTHR24369">
    <property type="entry name" value="ANTIGEN BSP, PUTATIVE-RELATED"/>
    <property type="match status" value="1"/>
</dbReference>
<dbReference type="Proteomes" id="UP001174909">
    <property type="component" value="Unassembled WGS sequence"/>
</dbReference>
<keyword evidence="7" id="KW-0472">Membrane</keyword>
<evidence type="ECO:0000256" key="9">
    <source>
        <dbReference type="SAM" id="SignalP"/>
    </source>
</evidence>
<keyword evidence="12" id="KW-1185">Reference proteome</keyword>
<name>A0AA35S5F4_GEOBA</name>
<dbReference type="InterPro" id="IPR001611">
    <property type="entry name" value="Leu-rich_rpt"/>
</dbReference>
<keyword evidence="3" id="KW-0812">Transmembrane</keyword>
<organism evidence="11 12">
    <name type="scientific">Geodia barretti</name>
    <name type="common">Barrett's horny sponge</name>
    <dbReference type="NCBI Taxonomy" id="519541"/>
    <lineage>
        <taxon>Eukaryota</taxon>
        <taxon>Metazoa</taxon>
        <taxon>Porifera</taxon>
        <taxon>Demospongiae</taxon>
        <taxon>Heteroscleromorpha</taxon>
        <taxon>Tetractinellida</taxon>
        <taxon>Astrophorina</taxon>
        <taxon>Geodiidae</taxon>
        <taxon>Geodia</taxon>
    </lineage>
</organism>
<dbReference type="SMART" id="SM00082">
    <property type="entry name" value="LRRCT"/>
    <property type="match status" value="1"/>
</dbReference>
<dbReference type="InterPro" id="IPR050541">
    <property type="entry name" value="LRR_TM_domain-containing"/>
</dbReference>
<dbReference type="InterPro" id="IPR013783">
    <property type="entry name" value="Ig-like_fold"/>
</dbReference>
<dbReference type="Gene3D" id="2.60.40.10">
    <property type="entry name" value="Immunoglobulins"/>
    <property type="match status" value="1"/>
</dbReference>
<evidence type="ECO:0000256" key="7">
    <source>
        <dbReference type="ARBA" id="ARBA00023136"/>
    </source>
</evidence>
<reference evidence="11" key="1">
    <citation type="submission" date="2023-03" db="EMBL/GenBank/DDBJ databases">
        <authorList>
            <person name="Steffen K."/>
            <person name="Cardenas P."/>
        </authorList>
    </citation>
    <scope>NUCLEOTIDE SEQUENCE</scope>
</reference>
<evidence type="ECO:0000256" key="5">
    <source>
        <dbReference type="ARBA" id="ARBA00022737"/>
    </source>
</evidence>
<accession>A0AA35S5F4</accession>
<dbReference type="Gene3D" id="3.80.10.10">
    <property type="entry name" value="Ribonuclease Inhibitor"/>
    <property type="match status" value="2"/>
</dbReference>
<sequence length="541" mass="58862">MELLLRTVLLPLSLLLVPRAAVRAQTECDPFCTCIAGLADCSARQAFDFRFTNIPVVPPTTTTLVLTNNEIADLPSGAFSHLPALEDLQLDNNQLSSLSPQYFDSLPNLRRLVLDRNPLRELSIEAVFSNLTSLQELSIQRTPLSQLNGSVFTGLSALTNLLLDENELVSLSTSFLEHTPALTLLSLTENALDSLPDGFLDGAPVAILQLELQNNPWSCDCRLQWLADSVAANPELIPTDETQCQWPPLLENTPLRALVSSDYQCYAPSIIQHPQNDSILTDAPYTLEVIVDGAPFPEVAWKRNGNTIEYTERVFVSGYDASLMFTTVTNDDGGVYSVSLTNNEGSIESMSIGLTVTEATCVDGELTESHETDVDCGGQYCMPCSTEMSCQVDRDCAGDLVCLYAHQLPSGLLYMSPSDPEAHTCANNTVPQTRLESLFSAISSDLFLSLSGNSSMQEIEGSFHSFITEALSVPSESLQGVSVSTVERHISPLLQFEAQVVQNCEKAVGNLNGHVNRGVLKATVKTTEGQGNICYNIRLNL</sequence>
<protein>
    <submittedName>
        <fullName evidence="11">Peroxidasin</fullName>
    </submittedName>
</protein>
<dbReference type="InterPro" id="IPR032675">
    <property type="entry name" value="LRR_dom_sf"/>
</dbReference>